<evidence type="ECO:0000313" key="1">
    <source>
        <dbReference type="EMBL" id="SFN07007.1"/>
    </source>
</evidence>
<sequence>MHHTGSLAVTDRKIADYVSDAVLPSQQEILGNIVVEIIQAGKHLNRKAICTRLLRGQELATTGKEKQRYQTLIGMLFEQ</sequence>
<reference evidence="2" key="1">
    <citation type="submission" date="2016-10" db="EMBL/GenBank/DDBJ databases">
        <authorList>
            <person name="Varghese N."/>
            <person name="Submissions S."/>
        </authorList>
    </citation>
    <scope>NUCLEOTIDE SEQUENCE [LARGE SCALE GENOMIC DNA]</scope>
    <source>
        <strain evidence="2">N6PO6</strain>
    </source>
</reference>
<dbReference type="GO" id="GO:0071468">
    <property type="term" value="P:cellular response to acidic pH"/>
    <property type="evidence" value="ECO:0007669"/>
    <property type="project" value="InterPro"/>
</dbReference>
<dbReference type="RefSeq" id="WP_092875558.1">
    <property type="nucleotide sequence ID" value="NZ_FOVC01000002.1"/>
</dbReference>
<dbReference type="Proteomes" id="UP000242222">
    <property type="component" value="Unassembled WGS sequence"/>
</dbReference>
<dbReference type="Pfam" id="PF10798">
    <property type="entry name" value="YmgB"/>
    <property type="match status" value="1"/>
</dbReference>
<dbReference type="STRING" id="1367852.SAMN05216516_102199"/>
<dbReference type="InterPro" id="IPR024753">
    <property type="entry name" value="AriR"/>
</dbReference>
<gene>
    <name evidence="1" type="ORF">SAMN05216516_102199</name>
</gene>
<dbReference type="NCBIfam" id="NF040640">
    <property type="entry name" value="YcgZ_fam"/>
    <property type="match status" value="1"/>
</dbReference>
<dbReference type="EMBL" id="FOVC01000002">
    <property type="protein sequence ID" value="SFN07007.1"/>
    <property type="molecule type" value="Genomic_DNA"/>
</dbReference>
<name>A0A1I4W117_9GAMM</name>
<evidence type="ECO:0000313" key="2">
    <source>
        <dbReference type="Proteomes" id="UP000242222"/>
    </source>
</evidence>
<dbReference type="OrthoDB" id="6420902at2"/>
<keyword evidence="2" id="KW-1185">Reference proteome</keyword>
<accession>A0A1I4W117</accession>
<proteinExistence type="predicted"/>
<organism evidence="1 2">
    <name type="scientific">Izhakiella capsodis</name>
    <dbReference type="NCBI Taxonomy" id="1367852"/>
    <lineage>
        <taxon>Bacteria</taxon>
        <taxon>Pseudomonadati</taxon>
        <taxon>Pseudomonadota</taxon>
        <taxon>Gammaproteobacteria</taxon>
        <taxon>Enterobacterales</taxon>
        <taxon>Erwiniaceae</taxon>
        <taxon>Izhakiella</taxon>
    </lineage>
</organism>
<dbReference type="AlphaFoldDB" id="A0A1I4W117"/>
<dbReference type="Gene3D" id="1.20.5.5260">
    <property type="match status" value="1"/>
</dbReference>
<protein>
    <submittedName>
        <fullName evidence="1">Biofilm development protein YmgB/AriR</fullName>
    </submittedName>
</protein>